<feature type="transmembrane region" description="Helical" evidence="6">
    <location>
        <begin position="40"/>
        <end position="60"/>
    </location>
</feature>
<feature type="transmembrane region" description="Helical" evidence="6">
    <location>
        <begin position="211"/>
        <end position="231"/>
    </location>
</feature>
<keyword evidence="8" id="KW-1185">Reference proteome</keyword>
<dbReference type="InterPro" id="IPR026036">
    <property type="entry name" value="PucC"/>
</dbReference>
<gene>
    <name evidence="7" type="ORF">R0135_13330</name>
</gene>
<evidence type="ECO:0000256" key="2">
    <source>
        <dbReference type="ARBA" id="ARBA00008412"/>
    </source>
</evidence>
<evidence type="ECO:0000313" key="7">
    <source>
        <dbReference type="EMBL" id="WOJ92761.1"/>
    </source>
</evidence>
<feature type="transmembrane region" description="Helical" evidence="6">
    <location>
        <begin position="66"/>
        <end position="86"/>
    </location>
</feature>
<comment type="similarity">
    <text evidence="2">Belongs to the PucC family.</text>
</comment>
<feature type="transmembrane region" description="Helical" evidence="6">
    <location>
        <begin position="140"/>
        <end position="168"/>
    </location>
</feature>
<dbReference type="PANTHER" id="PTHR23538:SF1">
    <property type="entry name" value="44.5 KD BACTERIOCHLOROPHYLL SYNTHASE SUBUNIT"/>
    <property type="match status" value="1"/>
</dbReference>
<name>A0ABZ0I3S4_9GAMM</name>
<feature type="transmembrane region" description="Helical" evidence="6">
    <location>
        <begin position="180"/>
        <end position="199"/>
    </location>
</feature>
<dbReference type="Proteomes" id="UP001626537">
    <property type="component" value="Chromosome"/>
</dbReference>
<protein>
    <submittedName>
        <fullName evidence="7">PucC family protein</fullName>
    </submittedName>
</protein>
<dbReference type="CDD" id="cd06176">
    <property type="entry name" value="MFS_BCD_PucC-like"/>
    <property type="match status" value="1"/>
</dbReference>
<dbReference type="PANTHER" id="PTHR23538">
    <property type="entry name" value="44.5 KD BACTERIOCHLOROPHYLL SYNTHASE SUBUNIT"/>
    <property type="match status" value="1"/>
</dbReference>
<comment type="subcellular location">
    <subcellularLocation>
        <location evidence="1">Membrane</location>
        <topology evidence="1">Multi-pass membrane protein</topology>
    </subcellularLocation>
</comment>
<evidence type="ECO:0000256" key="4">
    <source>
        <dbReference type="ARBA" id="ARBA00022989"/>
    </source>
</evidence>
<evidence type="ECO:0000313" key="8">
    <source>
        <dbReference type="Proteomes" id="UP001626537"/>
    </source>
</evidence>
<proteinExistence type="inferred from homology"/>
<evidence type="ECO:0000256" key="6">
    <source>
        <dbReference type="SAM" id="Phobius"/>
    </source>
</evidence>
<organism evidence="7 8">
    <name type="scientific">Congregibacter variabilis</name>
    <dbReference type="NCBI Taxonomy" id="3081200"/>
    <lineage>
        <taxon>Bacteria</taxon>
        <taxon>Pseudomonadati</taxon>
        <taxon>Pseudomonadota</taxon>
        <taxon>Gammaproteobacteria</taxon>
        <taxon>Cellvibrionales</taxon>
        <taxon>Halieaceae</taxon>
        <taxon>Congregibacter</taxon>
    </lineage>
</organism>
<evidence type="ECO:0000256" key="5">
    <source>
        <dbReference type="ARBA" id="ARBA00023136"/>
    </source>
</evidence>
<feature type="transmembrane region" description="Helical" evidence="6">
    <location>
        <begin position="356"/>
        <end position="377"/>
    </location>
</feature>
<dbReference type="EMBL" id="CP136864">
    <property type="protein sequence ID" value="WOJ92761.1"/>
    <property type="molecule type" value="Genomic_DNA"/>
</dbReference>
<feature type="transmembrane region" description="Helical" evidence="6">
    <location>
        <begin position="106"/>
        <end position="128"/>
    </location>
</feature>
<dbReference type="RefSeq" id="WP_407347361.1">
    <property type="nucleotide sequence ID" value="NZ_CP136864.1"/>
</dbReference>
<dbReference type="InterPro" id="IPR036259">
    <property type="entry name" value="MFS_trans_sf"/>
</dbReference>
<keyword evidence="4 6" id="KW-1133">Transmembrane helix</keyword>
<feature type="transmembrane region" description="Helical" evidence="6">
    <location>
        <begin position="443"/>
        <end position="464"/>
    </location>
</feature>
<evidence type="ECO:0000256" key="3">
    <source>
        <dbReference type="ARBA" id="ARBA00022692"/>
    </source>
</evidence>
<dbReference type="InterPro" id="IPR004896">
    <property type="entry name" value="PucC-rel"/>
</dbReference>
<dbReference type="SUPFAM" id="SSF103473">
    <property type="entry name" value="MFS general substrate transporter"/>
    <property type="match status" value="1"/>
</dbReference>
<sequence>MNRLNRKLISMWSSLGPHCMPFADVATPDLPLRRLLRLSLFQVSVGMAMVLLVGTLNRVMIVELNVPASIVGVMLAMPLIFAPLRALIGFRSDNHQSALGWRRVPFVWKGSLAQFGGFSIMPFALLVLAGEGMSGNVSPWVGQITAAASFLLVGAGIHTVQTAGLALATDLAPQESHPRVVGLMYVMLLVGMMVSALIFGTVLMDFSPGRLVQVIQMTALLTLVLNVTAVWKQEVRRPQRGEVSVAPDPSFKDAWQKFCEGEHTVRRLAIVGMGTMAFGMADILLEPFGGHVLNLSVSSTTLLTALFAVGGLTGFGAASKAISEGMDPYVATRIGAFIGLPAFALVITAAPLLNPWLFVAGNFLIGFGGALFGHGTLTSTMNRAPREQAGLALGAWGAVQATAAGIGVALSGIIRDLVNALEASSLTGASTSASASASASGYMTVYAIEIALLLGTLILIAPLLRTRPATDAGSIATGPAL</sequence>
<feature type="transmembrane region" description="Helical" evidence="6">
    <location>
        <begin position="330"/>
        <end position="350"/>
    </location>
</feature>
<keyword evidence="3 6" id="KW-0812">Transmembrane</keyword>
<dbReference type="Pfam" id="PF03209">
    <property type="entry name" value="PUCC"/>
    <property type="match status" value="1"/>
</dbReference>
<dbReference type="PIRSF" id="PIRSF016565">
    <property type="entry name" value="PucC"/>
    <property type="match status" value="1"/>
</dbReference>
<feature type="transmembrane region" description="Helical" evidence="6">
    <location>
        <begin position="389"/>
        <end position="414"/>
    </location>
</feature>
<accession>A0ABZ0I3S4</accession>
<evidence type="ECO:0000256" key="1">
    <source>
        <dbReference type="ARBA" id="ARBA00004141"/>
    </source>
</evidence>
<dbReference type="Gene3D" id="1.20.1250.20">
    <property type="entry name" value="MFS general substrate transporter like domains"/>
    <property type="match status" value="1"/>
</dbReference>
<feature type="transmembrane region" description="Helical" evidence="6">
    <location>
        <begin position="297"/>
        <end position="318"/>
    </location>
</feature>
<keyword evidence="5 6" id="KW-0472">Membrane</keyword>
<feature type="transmembrane region" description="Helical" evidence="6">
    <location>
        <begin position="268"/>
        <end position="285"/>
    </location>
</feature>
<reference evidence="7 8" key="1">
    <citation type="submission" date="2023-10" db="EMBL/GenBank/DDBJ databases">
        <title>Two novel species belonging to the OM43/NOR5 clade.</title>
        <authorList>
            <person name="Park M."/>
        </authorList>
    </citation>
    <scope>NUCLEOTIDE SEQUENCE [LARGE SCALE GENOMIC DNA]</scope>
    <source>
        <strain evidence="7 8">IMCC43200</strain>
    </source>
</reference>